<protein>
    <submittedName>
        <fullName evidence="1">Uncharacterized protein</fullName>
    </submittedName>
</protein>
<reference evidence="1 2" key="1">
    <citation type="submission" date="2019-01" db="EMBL/GenBank/DDBJ databases">
        <authorList>
            <person name="Alioto T."/>
            <person name="Alioto T."/>
        </authorList>
    </citation>
    <scope>NUCLEOTIDE SEQUENCE [LARGE SCALE GENOMIC DNA]</scope>
</reference>
<evidence type="ECO:0000313" key="2">
    <source>
        <dbReference type="Proteomes" id="UP000386466"/>
    </source>
</evidence>
<proteinExistence type="predicted"/>
<organism evidence="1 2">
    <name type="scientific">Lynx pardinus</name>
    <name type="common">Iberian lynx</name>
    <name type="synonym">Felis pardina</name>
    <dbReference type="NCBI Taxonomy" id="191816"/>
    <lineage>
        <taxon>Eukaryota</taxon>
        <taxon>Metazoa</taxon>
        <taxon>Chordata</taxon>
        <taxon>Craniata</taxon>
        <taxon>Vertebrata</taxon>
        <taxon>Euteleostomi</taxon>
        <taxon>Mammalia</taxon>
        <taxon>Eutheria</taxon>
        <taxon>Laurasiatheria</taxon>
        <taxon>Carnivora</taxon>
        <taxon>Feliformia</taxon>
        <taxon>Felidae</taxon>
        <taxon>Felinae</taxon>
        <taxon>Lynx</taxon>
    </lineage>
</organism>
<gene>
    <name evidence="1" type="ORF">LYPA_23C018796</name>
</gene>
<dbReference type="Proteomes" id="UP000386466">
    <property type="component" value="Unassembled WGS sequence"/>
</dbReference>
<accession>A0A485NKX0</accession>
<sequence>MHTVEGAPTQVENEHILLPRAALISPSEMVAAVALLMIRSPWRPTMAPVSLVAWSCGSL</sequence>
<dbReference type="EMBL" id="CAAGRJ010019209">
    <property type="protein sequence ID" value="VFV34185.1"/>
    <property type="molecule type" value="Genomic_DNA"/>
</dbReference>
<keyword evidence="2" id="KW-1185">Reference proteome</keyword>
<feature type="non-terminal residue" evidence="1">
    <location>
        <position position="59"/>
    </location>
</feature>
<dbReference type="AlphaFoldDB" id="A0A485NKX0"/>
<evidence type="ECO:0000313" key="1">
    <source>
        <dbReference type="EMBL" id="VFV34185.1"/>
    </source>
</evidence>
<name>A0A485NKX0_LYNPA</name>